<dbReference type="SMART" id="SM00554">
    <property type="entry name" value="FAS1"/>
    <property type="match status" value="2"/>
</dbReference>
<protein>
    <recommendedName>
        <fullName evidence="2">FAS1 domain-containing protein</fullName>
    </recommendedName>
</protein>
<dbReference type="Proteomes" id="UP000054988">
    <property type="component" value="Unassembled WGS sequence"/>
</dbReference>
<accession>A0A0W0FNJ8</accession>
<dbReference type="PANTHER" id="PTHR10900:SF77">
    <property type="entry name" value="FI19380P1"/>
    <property type="match status" value="1"/>
</dbReference>
<dbReference type="InterPro" id="IPR050904">
    <property type="entry name" value="Adhesion/Biosynth-related"/>
</dbReference>
<sequence>MHVLRKFGLFAIASGLLVHAQPYPVLDDAIINEINAIGLTTFASLFPAILGTKTGFSLTNRLTIGTNSSLFIPSNDAFKELSLDTMDDELVAKIISYHIVQGNYYCNDTKNILAEDLPKTTIARTLLDDPDYVQLQKNLSQVLIWGRNKEVNGKPVVELLHQPSTTTVLASHLVQGYAIFVIDHVLTIPPKLSSVLDTPETSKLKDIVGSSKFHTTTPDRKSIRILEFFDGRDYLHGFTLFAPNNAAFDQLGQQFSELSPENVTLLLLNHAINRETLYSTDFAKSIYPSISGQATQFISNSSGTFVVSGEVTAKILSTDRLEKGDFVMTHVMIFFDYIQLIAKRSQVESGHSSGVIPNIVTFSNPAQLPFSRLLVYSTLTVRQPYLAFSSPEHDPWQY</sequence>
<feature type="domain" description="FAS1" evidence="2">
    <location>
        <begin position="26"/>
        <end position="186"/>
    </location>
</feature>
<dbReference type="eggNOG" id="KOG1437">
    <property type="taxonomic scope" value="Eukaryota"/>
</dbReference>
<comment type="caution">
    <text evidence="3">The sequence shown here is derived from an EMBL/GenBank/DDBJ whole genome shotgun (WGS) entry which is preliminary data.</text>
</comment>
<dbReference type="EMBL" id="LATX01001819">
    <property type="protein sequence ID" value="KTB37782.1"/>
    <property type="molecule type" value="Genomic_DNA"/>
</dbReference>
<name>A0A0W0FNJ8_MONRR</name>
<evidence type="ECO:0000313" key="4">
    <source>
        <dbReference type="Proteomes" id="UP000054988"/>
    </source>
</evidence>
<dbReference type="PANTHER" id="PTHR10900">
    <property type="entry name" value="PERIOSTIN-RELATED"/>
    <property type="match status" value="1"/>
</dbReference>
<dbReference type="InterPro" id="IPR000782">
    <property type="entry name" value="FAS1_domain"/>
</dbReference>
<keyword evidence="1" id="KW-0732">Signal</keyword>
<evidence type="ECO:0000256" key="1">
    <source>
        <dbReference type="SAM" id="SignalP"/>
    </source>
</evidence>
<dbReference type="PROSITE" id="PS50213">
    <property type="entry name" value="FAS1"/>
    <property type="match status" value="1"/>
</dbReference>
<dbReference type="SUPFAM" id="SSF82153">
    <property type="entry name" value="FAS1 domain"/>
    <property type="match status" value="2"/>
</dbReference>
<dbReference type="AlphaFoldDB" id="A0A0W0FNJ8"/>
<organism evidence="3 4">
    <name type="scientific">Moniliophthora roreri</name>
    <name type="common">Frosty pod rot fungus</name>
    <name type="synonym">Monilia roreri</name>
    <dbReference type="NCBI Taxonomy" id="221103"/>
    <lineage>
        <taxon>Eukaryota</taxon>
        <taxon>Fungi</taxon>
        <taxon>Dikarya</taxon>
        <taxon>Basidiomycota</taxon>
        <taxon>Agaricomycotina</taxon>
        <taxon>Agaricomycetes</taxon>
        <taxon>Agaricomycetidae</taxon>
        <taxon>Agaricales</taxon>
        <taxon>Marasmiineae</taxon>
        <taxon>Marasmiaceae</taxon>
        <taxon>Moniliophthora</taxon>
    </lineage>
</organism>
<dbReference type="Gene3D" id="2.30.180.10">
    <property type="entry name" value="FAS1 domain"/>
    <property type="match status" value="2"/>
</dbReference>
<dbReference type="InterPro" id="IPR036378">
    <property type="entry name" value="FAS1_dom_sf"/>
</dbReference>
<feature type="chain" id="PRO_5006901965" description="FAS1 domain-containing protein" evidence="1">
    <location>
        <begin position="21"/>
        <end position="398"/>
    </location>
</feature>
<reference evidence="3 4" key="1">
    <citation type="submission" date="2015-12" db="EMBL/GenBank/DDBJ databases">
        <title>Draft genome sequence of Moniliophthora roreri, the causal agent of frosty pod rot of cacao.</title>
        <authorList>
            <person name="Aime M.C."/>
            <person name="Diaz-Valderrama J.R."/>
            <person name="Kijpornyongpan T."/>
            <person name="Phillips-Mora W."/>
        </authorList>
    </citation>
    <scope>NUCLEOTIDE SEQUENCE [LARGE SCALE GENOMIC DNA]</scope>
    <source>
        <strain evidence="3 4">MCA 2952</strain>
    </source>
</reference>
<proteinExistence type="predicted"/>
<gene>
    <name evidence="3" type="ORF">WG66_9643</name>
</gene>
<evidence type="ECO:0000313" key="3">
    <source>
        <dbReference type="EMBL" id="KTB37782.1"/>
    </source>
</evidence>
<evidence type="ECO:0000259" key="2">
    <source>
        <dbReference type="PROSITE" id="PS50213"/>
    </source>
</evidence>
<dbReference type="Pfam" id="PF02469">
    <property type="entry name" value="Fasciclin"/>
    <property type="match status" value="2"/>
</dbReference>
<feature type="signal peptide" evidence="1">
    <location>
        <begin position="1"/>
        <end position="20"/>
    </location>
</feature>